<evidence type="ECO:0000313" key="2">
    <source>
        <dbReference type="EMBL" id="MPM12991.1"/>
    </source>
</evidence>
<dbReference type="PANTHER" id="PTHR41878">
    <property type="entry name" value="LEXA REPRESSOR-RELATED"/>
    <property type="match status" value="1"/>
</dbReference>
<comment type="caution">
    <text evidence="2">The sequence shown here is derived from an EMBL/GenBank/DDBJ whole genome shotgun (WGS) entry which is preliminary data.</text>
</comment>
<dbReference type="EMBL" id="VSSQ01002050">
    <property type="protein sequence ID" value="MPM12991.1"/>
    <property type="molecule type" value="Genomic_DNA"/>
</dbReference>
<feature type="domain" description="Plasmid pRiA4b Orf3-like" evidence="1">
    <location>
        <begin position="275"/>
        <end position="447"/>
    </location>
</feature>
<evidence type="ECO:0000259" key="1">
    <source>
        <dbReference type="Pfam" id="PF07929"/>
    </source>
</evidence>
<protein>
    <recommendedName>
        <fullName evidence="1">Plasmid pRiA4b Orf3-like domain-containing protein</fullName>
    </recommendedName>
</protein>
<organism evidence="2">
    <name type="scientific">bioreactor metagenome</name>
    <dbReference type="NCBI Taxonomy" id="1076179"/>
    <lineage>
        <taxon>unclassified sequences</taxon>
        <taxon>metagenomes</taxon>
        <taxon>ecological metagenomes</taxon>
    </lineage>
</organism>
<dbReference type="PANTHER" id="PTHR41878:SF1">
    <property type="entry name" value="TNPR PROTEIN"/>
    <property type="match status" value="1"/>
</dbReference>
<accession>A0A644XB61</accession>
<dbReference type="Pfam" id="PF07929">
    <property type="entry name" value="PRiA4_ORF3"/>
    <property type="match status" value="1"/>
</dbReference>
<dbReference type="Gene3D" id="3.10.290.30">
    <property type="entry name" value="MM3350-like"/>
    <property type="match status" value="1"/>
</dbReference>
<name>A0A644XB61_9ZZZZ</name>
<gene>
    <name evidence="2" type="ORF">SDC9_59346</name>
</gene>
<dbReference type="AlphaFoldDB" id="A0A644XB61"/>
<dbReference type="SUPFAM" id="SSF159941">
    <property type="entry name" value="MM3350-like"/>
    <property type="match status" value="1"/>
</dbReference>
<proteinExistence type="predicted"/>
<sequence>MKEYINECLEDWFYQSHIFEKVSHMVFLEDNPIVLKKTADTDYLQSPLFRQVLSLCETVRDAGTLKLTAIGNLPLKVVHQNYKLGVLDKYFEKNISRIRKESDSITVHTARLVAEMGGLIKKQKKSLVITSKGLRCIKYYPLLMESILATYGQKLSWAYFDGYKNPQIGQYGFGLSILLLAKFGDKERDSKFYSERYFYHNQRLEREEGAYRCYSLRTFVRFLFFLGLVNIKQENQYTPNESLTILKSDLFDKIIGINKDFGKIEYSAESGIPLFLIRIELCKTTPAIWREFIIPSNLKLRDLHVVIQAVMGWTDSHLHEFIKDGKCYTVRYATNDYWEELECTDYKELKICDFLSVKGDTIHYLYDFGDYWMHSLKLAEVIESSAFNSSCSVECLKGEGHCPPEDCGGIHGFYDMLEILKDPSHEEHKRYLTWLGKKYYPDQFDLHSVNKKLNRFLIASLG</sequence>
<dbReference type="InterPro" id="IPR024047">
    <property type="entry name" value="MM3350-like_sf"/>
</dbReference>
<dbReference type="InterPro" id="IPR012912">
    <property type="entry name" value="Plasmid_pRiA4b_Orf3-like"/>
</dbReference>
<reference evidence="2" key="1">
    <citation type="submission" date="2019-08" db="EMBL/GenBank/DDBJ databases">
        <authorList>
            <person name="Kucharzyk K."/>
            <person name="Murdoch R.W."/>
            <person name="Higgins S."/>
            <person name="Loffler F."/>
        </authorList>
    </citation>
    <scope>NUCLEOTIDE SEQUENCE</scope>
</reference>